<comment type="caution">
    <text evidence="1">The sequence shown here is derived from an EMBL/GenBank/DDBJ whole genome shotgun (WGS) entry which is preliminary data.</text>
</comment>
<gene>
    <name evidence="1" type="ORF">ICL16_07485</name>
</gene>
<proteinExistence type="predicted"/>
<protein>
    <submittedName>
        <fullName evidence="1">DUF2993 domain-containing protein</fullName>
    </submittedName>
</protein>
<dbReference type="Pfam" id="PF11209">
    <property type="entry name" value="LmeA"/>
    <property type="match status" value="1"/>
</dbReference>
<reference evidence="1" key="1">
    <citation type="submission" date="2020-09" db="EMBL/GenBank/DDBJ databases">
        <title>Iningainema tapete sp. nov. (Scytonemataceae, Cyanobacteria) from greenhouses in central Florida (USA) produces two types of nodularin with biosynthetic potential for microcystin-LR and anabaenopeptins.</title>
        <authorList>
            <person name="Berthold D.E."/>
            <person name="Lefler F.W."/>
            <person name="Huang I.-S."/>
            <person name="Abdulla H."/>
            <person name="Zimba P.V."/>
            <person name="Laughinghouse H.D. IV."/>
        </authorList>
    </citation>
    <scope>NUCLEOTIDE SEQUENCE</scope>
    <source>
        <strain evidence="1">BLCCT55</strain>
    </source>
</reference>
<accession>A0A8J6XGZ9</accession>
<name>A0A8J6XGZ9_9CYAN</name>
<dbReference type="Proteomes" id="UP000629098">
    <property type="component" value="Unassembled WGS sequence"/>
</dbReference>
<evidence type="ECO:0000313" key="1">
    <source>
        <dbReference type="EMBL" id="MBD2771941.1"/>
    </source>
</evidence>
<dbReference type="RefSeq" id="WP_190826223.1">
    <property type="nucleotide sequence ID" value="NZ_CAWPPI010000029.1"/>
</dbReference>
<dbReference type="InterPro" id="IPR021373">
    <property type="entry name" value="DUF2993"/>
</dbReference>
<sequence>MELFTILLSGLLGLIAPVGLVVDRTAENAIRAQFAKVEQLQVRVENTPSYQLLQGKVGRVRIAGRSLQLKKQDLSIAVLELETDAIELASLKRRQRQNKVIQPLQAGVRVVFTQEDINKLLKSPLFISKLKQLNINSVAFLNNQKHSVYNLANPNVSILANNRLLIQVELQNEGKGKIAVRVESGFGVIGGRSIQLINPVVALNSEEVPPQILQLIVNNINQRLDLRVLEDAGVQMRILKLSMKPNELEIAAFLRIEPSAKFWETLGS</sequence>
<dbReference type="AlphaFoldDB" id="A0A8J6XGZ9"/>
<dbReference type="EMBL" id="JACXAE010000029">
    <property type="protein sequence ID" value="MBD2771941.1"/>
    <property type="molecule type" value="Genomic_DNA"/>
</dbReference>
<evidence type="ECO:0000313" key="2">
    <source>
        <dbReference type="Proteomes" id="UP000629098"/>
    </source>
</evidence>
<organism evidence="1 2">
    <name type="scientific">Iningainema tapete BLCC-T55</name>
    <dbReference type="NCBI Taxonomy" id="2748662"/>
    <lineage>
        <taxon>Bacteria</taxon>
        <taxon>Bacillati</taxon>
        <taxon>Cyanobacteriota</taxon>
        <taxon>Cyanophyceae</taxon>
        <taxon>Nostocales</taxon>
        <taxon>Scytonemataceae</taxon>
        <taxon>Iningainema tapete</taxon>
    </lineage>
</organism>
<keyword evidence="2" id="KW-1185">Reference proteome</keyword>